<evidence type="ECO:0000256" key="1">
    <source>
        <dbReference type="SAM" id="Phobius"/>
    </source>
</evidence>
<comment type="caution">
    <text evidence="2">The sequence shown here is derived from an EMBL/GenBank/DDBJ whole genome shotgun (WGS) entry which is preliminary data.</text>
</comment>
<feature type="transmembrane region" description="Helical" evidence="1">
    <location>
        <begin position="208"/>
        <end position="226"/>
    </location>
</feature>
<organism evidence="2 3">
    <name type="scientific">Geomonas silvestris</name>
    <dbReference type="NCBI Taxonomy" id="2740184"/>
    <lineage>
        <taxon>Bacteria</taxon>
        <taxon>Pseudomonadati</taxon>
        <taxon>Thermodesulfobacteriota</taxon>
        <taxon>Desulfuromonadia</taxon>
        <taxon>Geobacterales</taxon>
        <taxon>Geobacteraceae</taxon>
        <taxon>Geomonas</taxon>
    </lineage>
</organism>
<dbReference type="Proteomes" id="UP000556026">
    <property type="component" value="Unassembled WGS sequence"/>
</dbReference>
<dbReference type="InterPro" id="IPR013424">
    <property type="entry name" value="Ice-binding_C"/>
</dbReference>
<keyword evidence="3" id="KW-1185">Reference proteome</keyword>
<gene>
    <name evidence="2" type="ORF">GMST_25650</name>
</gene>
<evidence type="ECO:0000313" key="2">
    <source>
        <dbReference type="EMBL" id="GFO60240.1"/>
    </source>
</evidence>
<reference evidence="3" key="1">
    <citation type="submission" date="2020-06" db="EMBL/GenBank/DDBJ databases">
        <title>Draft genomic sequence of Geomonas sp. Red330.</title>
        <authorList>
            <person name="Itoh H."/>
            <person name="Zhenxing X."/>
            <person name="Ushijima N."/>
            <person name="Masuda Y."/>
            <person name="Shiratori Y."/>
            <person name="Senoo K."/>
        </authorList>
    </citation>
    <scope>NUCLEOTIDE SEQUENCE [LARGE SCALE GENOMIC DNA]</scope>
    <source>
        <strain evidence="3">Red330</strain>
    </source>
</reference>
<dbReference type="AlphaFoldDB" id="A0A6V8MJS2"/>
<protein>
    <recommendedName>
        <fullName evidence="4">PEP-CTERM protein-sorting domain-containing protein</fullName>
    </recommendedName>
</protein>
<keyword evidence="1" id="KW-0472">Membrane</keyword>
<dbReference type="EMBL" id="BLXX01000007">
    <property type="protein sequence ID" value="GFO60240.1"/>
    <property type="molecule type" value="Genomic_DNA"/>
</dbReference>
<dbReference type="NCBIfam" id="TIGR02595">
    <property type="entry name" value="PEP_CTERM"/>
    <property type="match status" value="1"/>
</dbReference>
<keyword evidence="1" id="KW-1133">Transmembrane helix</keyword>
<keyword evidence="1" id="KW-0812">Transmembrane</keyword>
<name>A0A6V8MJS2_9BACT</name>
<dbReference type="RefSeq" id="WP_183355048.1">
    <property type="nucleotide sequence ID" value="NZ_BLXX01000007.1"/>
</dbReference>
<accession>A0A6V8MJS2</accession>
<evidence type="ECO:0000313" key="3">
    <source>
        <dbReference type="Proteomes" id="UP000556026"/>
    </source>
</evidence>
<proteinExistence type="predicted"/>
<evidence type="ECO:0008006" key="4">
    <source>
        <dbReference type="Google" id="ProtNLM"/>
    </source>
</evidence>
<sequence>MKQMSFGSVVSLMSSMKHILAALILVLLGTIYTPTAYAVVIGIDEHITLNVNFQSLTYWSDFYEGWYLSGHGETGQQFYYSPDLITPKISGSSKFNIRISSADSIIINRIENCIAPVYHPTYAFYWYLYDSTDIRNPIFSIVNSDSSWFDFQTDIWLNGDHQYYIEGVLSVAALSEPLTQIIPGAGGSIGATQFATTSMTLTPVPEPASLISVILGLILCGGYLRIRRKP</sequence>